<dbReference type="EMBL" id="UINC01000813">
    <property type="protein sequence ID" value="SUZ61580.1"/>
    <property type="molecule type" value="Genomic_DNA"/>
</dbReference>
<accession>A0A381P3Y4</accession>
<reference evidence="2" key="1">
    <citation type="submission" date="2018-05" db="EMBL/GenBank/DDBJ databases">
        <authorList>
            <person name="Lanie J.A."/>
            <person name="Ng W.-L."/>
            <person name="Kazmierczak K.M."/>
            <person name="Andrzejewski T.M."/>
            <person name="Davidsen T.M."/>
            <person name="Wayne K.J."/>
            <person name="Tettelin H."/>
            <person name="Glass J.I."/>
            <person name="Rusch D."/>
            <person name="Podicherti R."/>
            <person name="Tsui H.-C.T."/>
            <person name="Winkler M.E."/>
        </authorList>
    </citation>
    <scope>NUCLEOTIDE SEQUENCE</scope>
</reference>
<evidence type="ECO:0000313" key="2">
    <source>
        <dbReference type="EMBL" id="SUZ61580.1"/>
    </source>
</evidence>
<name>A0A381P3Y4_9ZZZZ</name>
<feature type="domain" description="DUF4387" evidence="1">
    <location>
        <begin position="1"/>
        <end position="91"/>
    </location>
</feature>
<dbReference type="InterPro" id="IPR025496">
    <property type="entry name" value="DUF4387"/>
</dbReference>
<dbReference type="AlphaFoldDB" id="A0A381P3Y4"/>
<dbReference type="Pfam" id="PF14330">
    <property type="entry name" value="DUF4387"/>
    <property type="match status" value="1"/>
</dbReference>
<proteinExistence type="predicted"/>
<sequence>MIRSKNAGPFWVTFDIMFANDADFERVVSAKILTKNWIARTYQVPEDSVIFLGIFAARAIKFSFPRPRIQGDPGETDMYSGQQYAPLMDLEVR</sequence>
<gene>
    <name evidence="2" type="ORF">METZ01_LOCUS14434</name>
</gene>
<evidence type="ECO:0000259" key="1">
    <source>
        <dbReference type="Pfam" id="PF14330"/>
    </source>
</evidence>
<protein>
    <recommendedName>
        <fullName evidence="1">DUF4387 domain-containing protein</fullName>
    </recommendedName>
</protein>
<organism evidence="2">
    <name type="scientific">marine metagenome</name>
    <dbReference type="NCBI Taxonomy" id="408172"/>
    <lineage>
        <taxon>unclassified sequences</taxon>
        <taxon>metagenomes</taxon>
        <taxon>ecological metagenomes</taxon>
    </lineage>
</organism>